<name>A0ABR8FNX5_9NOSO</name>
<dbReference type="InterPro" id="IPR052363">
    <property type="entry name" value="LPS_export_LptC"/>
</dbReference>
<comment type="caution">
    <text evidence="6">The sequence shown here is derived from an EMBL/GenBank/DDBJ whole genome shotgun (WGS) entry which is preliminary data.</text>
</comment>
<evidence type="ECO:0000313" key="7">
    <source>
        <dbReference type="Proteomes" id="UP000603457"/>
    </source>
</evidence>
<evidence type="ECO:0000256" key="5">
    <source>
        <dbReference type="ARBA" id="ARBA00023136"/>
    </source>
</evidence>
<dbReference type="InterPro" id="IPR010664">
    <property type="entry name" value="LipoPS_assembly_LptC-rel"/>
</dbReference>
<gene>
    <name evidence="6" type="primary">lptC</name>
    <name evidence="6" type="ORF">H6G74_02400</name>
</gene>
<evidence type="ECO:0000256" key="2">
    <source>
        <dbReference type="ARBA" id="ARBA00022519"/>
    </source>
</evidence>
<dbReference type="InterPro" id="IPR026265">
    <property type="entry name" value="LptC"/>
</dbReference>
<dbReference type="Proteomes" id="UP000603457">
    <property type="component" value="Unassembled WGS sequence"/>
</dbReference>
<proteinExistence type="predicted"/>
<evidence type="ECO:0000256" key="3">
    <source>
        <dbReference type="ARBA" id="ARBA00022692"/>
    </source>
</evidence>
<dbReference type="EMBL" id="JACJTB010000002">
    <property type="protein sequence ID" value="MBD2593179.1"/>
    <property type="molecule type" value="Genomic_DNA"/>
</dbReference>
<keyword evidence="5" id="KW-0472">Membrane</keyword>
<dbReference type="RefSeq" id="WP_190966142.1">
    <property type="nucleotide sequence ID" value="NZ_JACJTB010000002.1"/>
</dbReference>
<keyword evidence="1" id="KW-1003">Cell membrane</keyword>
<protein>
    <submittedName>
        <fullName evidence="6">LPS export ABC transporter periplasmic protein LptC</fullName>
    </submittedName>
</protein>
<evidence type="ECO:0000256" key="1">
    <source>
        <dbReference type="ARBA" id="ARBA00022475"/>
    </source>
</evidence>
<keyword evidence="4" id="KW-1133">Transmembrane helix</keyword>
<dbReference type="NCBIfam" id="TIGR04409">
    <property type="entry name" value="LptC_YrbK"/>
    <property type="match status" value="1"/>
</dbReference>
<dbReference type="PANTHER" id="PTHR37481:SF1">
    <property type="entry name" value="LIPOPOLYSACCHARIDE EXPORT SYSTEM PROTEIN LPTC"/>
    <property type="match status" value="1"/>
</dbReference>
<keyword evidence="2" id="KW-0997">Cell inner membrane</keyword>
<dbReference type="PANTHER" id="PTHR37481">
    <property type="entry name" value="LIPOPOLYSACCHARIDE EXPORT SYSTEM PROTEIN LPTC"/>
    <property type="match status" value="1"/>
</dbReference>
<keyword evidence="7" id="KW-1185">Reference proteome</keyword>
<reference evidence="6 7" key="1">
    <citation type="journal article" date="2020" name="ISME J.">
        <title>Comparative genomics reveals insights into cyanobacterial evolution and habitat adaptation.</title>
        <authorList>
            <person name="Chen M.Y."/>
            <person name="Teng W.K."/>
            <person name="Zhao L."/>
            <person name="Hu C.X."/>
            <person name="Zhou Y.K."/>
            <person name="Han B.P."/>
            <person name="Song L.R."/>
            <person name="Shu W.S."/>
        </authorList>
    </citation>
    <scope>NUCLEOTIDE SEQUENCE [LARGE SCALE GENOMIC DNA]</scope>
    <source>
        <strain evidence="6 7">FACHB-130</strain>
    </source>
</reference>
<keyword evidence="3" id="KW-0812">Transmembrane</keyword>
<dbReference type="Pfam" id="PF06835">
    <property type="entry name" value="LptC"/>
    <property type="match status" value="3"/>
</dbReference>
<organism evidence="6 7">
    <name type="scientific">Nostoc spongiaeforme FACHB-130</name>
    <dbReference type="NCBI Taxonomy" id="1357510"/>
    <lineage>
        <taxon>Bacteria</taxon>
        <taxon>Bacillati</taxon>
        <taxon>Cyanobacteriota</taxon>
        <taxon>Cyanophyceae</taxon>
        <taxon>Nostocales</taxon>
        <taxon>Nostocaceae</taxon>
        <taxon>Nostoc</taxon>
    </lineage>
</organism>
<evidence type="ECO:0000313" key="6">
    <source>
        <dbReference type="EMBL" id="MBD2593179.1"/>
    </source>
</evidence>
<sequence length="419" mass="47230">MKQQGRHIAKINFRFLGGITNKSPHFHNLSFLKFYSVKTQWSYLLLTLLLMISLGACGKPATNSNQNNQSSSPEDSESKLTFFDVTLEQADEVGRPLWTVKAKKARYTKEKEIAQAENPYGELYQDGKIVYQIKADLADIEQDGKRLFLKGKIVATDPTNGVVLQGNEMEWLPKEGLLIVRNQINGRHKQLQAIAQEARVKTREQIAEFIGKVVANSTDPQIKMRTEHLVWQVKQEKLIGDRPLQFERYKNNQITDRGRGNSAEFNLKTKIATINKNAQADLLEPPVQIIGNSMVWDMNTENIKTNSPVRVFHRAEKMTVTGNQAEMKIPQKTVYVVGNVNAVGQRRQSLKSQNLTWYLDKKLLEAQGNVVYRQASPALTFNGDTAVGNLETDNIVVSGGKTGNRVVTEIIPESPKPRN</sequence>
<evidence type="ECO:0000256" key="4">
    <source>
        <dbReference type="ARBA" id="ARBA00022989"/>
    </source>
</evidence>
<accession>A0ABR8FNX5</accession>
<dbReference type="Gene3D" id="2.60.450.10">
    <property type="entry name" value="Lipopolysaccharide (LPS) transport protein A like domain"/>
    <property type="match status" value="3"/>
</dbReference>